<gene>
    <name evidence="1" type="primary">SRP68_16</name>
    <name evidence="1" type="ORF">FOZ62_019008</name>
</gene>
<proteinExistence type="predicted"/>
<dbReference type="AlphaFoldDB" id="A0A7J6T9W3"/>
<protein>
    <submittedName>
        <fullName evidence="1">Signal recognition particle subunit srp68</fullName>
    </submittedName>
</protein>
<dbReference type="Proteomes" id="UP000574390">
    <property type="component" value="Unassembled WGS sequence"/>
</dbReference>
<evidence type="ECO:0000313" key="1">
    <source>
        <dbReference type="EMBL" id="KAF4741895.1"/>
    </source>
</evidence>
<sequence length="94" mass="10405">MSVKPEEGVRLCDMLLETLEGTAEKQAIKDIRLLFLALAHASGGKVSEAVSLLQLLEQRSATQLKPEQDTRLSRGILRLRADLLPAAAVQWRLK</sequence>
<reference evidence="1 2" key="1">
    <citation type="submission" date="2020-04" db="EMBL/GenBank/DDBJ databases">
        <title>Perkinsus olseni comparative genomics.</title>
        <authorList>
            <person name="Bogema D.R."/>
        </authorList>
    </citation>
    <scope>NUCLEOTIDE SEQUENCE [LARGE SCALE GENOMIC DNA]</scope>
    <source>
        <strain evidence="1">ATCC PRA-205</strain>
    </source>
</reference>
<feature type="non-terminal residue" evidence="1">
    <location>
        <position position="1"/>
    </location>
</feature>
<name>A0A7J6T9W3_PEROL</name>
<organism evidence="1 2">
    <name type="scientific">Perkinsus olseni</name>
    <name type="common">Perkinsus atlanticus</name>
    <dbReference type="NCBI Taxonomy" id="32597"/>
    <lineage>
        <taxon>Eukaryota</taxon>
        <taxon>Sar</taxon>
        <taxon>Alveolata</taxon>
        <taxon>Perkinsozoa</taxon>
        <taxon>Perkinsea</taxon>
        <taxon>Perkinsida</taxon>
        <taxon>Perkinsidae</taxon>
        <taxon>Perkinsus</taxon>
    </lineage>
</organism>
<comment type="caution">
    <text evidence="1">The sequence shown here is derived from an EMBL/GenBank/DDBJ whole genome shotgun (WGS) entry which is preliminary data.</text>
</comment>
<dbReference type="EMBL" id="JABANM010008858">
    <property type="protein sequence ID" value="KAF4741895.1"/>
    <property type="molecule type" value="Genomic_DNA"/>
</dbReference>
<accession>A0A7J6T9W3</accession>
<evidence type="ECO:0000313" key="2">
    <source>
        <dbReference type="Proteomes" id="UP000574390"/>
    </source>
</evidence>